<dbReference type="EMBL" id="CP061038">
    <property type="protein sequence ID" value="QNQ11449.1"/>
    <property type="molecule type" value="Genomic_DNA"/>
</dbReference>
<dbReference type="PANTHER" id="PTHR30579">
    <property type="entry name" value="TRANSCRIPTIONAL REGULATOR"/>
    <property type="match status" value="1"/>
</dbReference>
<sequence length="296" mass="32737">MKISFDMDLLRTLVAFADTGSFKAASQIIFRSQPAVSTQMKKLEEMVGVDLFVKKGREIVFTESGAKFALQARQILSLHDRVADDWRRRIVSGKVRFGIPDDYAQIVLPNILNNVIDKYEDLSVDILTNTSPILIKMLQDGELDLAVIATSSPLEDDIVLRREEVVWVTAPDRDTHKQSPLPLALFSDDSPVYRTTLAALQRFSTSGGEEPLRFRIGVTSKSWVVLTTVAANGYAVTTMARSVVSSGLRILTEEDGFPQLGQIALVLRGTPDSQSIATSHLAQEILDFFKAKPVPN</sequence>
<organism evidence="6 7">
    <name type="scientific">Sphingomonas alpina</name>
    <dbReference type="NCBI Taxonomy" id="653931"/>
    <lineage>
        <taxon>Bacteria</taxon>
        <taxon>Pseudomonadati</taxon>
        <taxon>Pseudomonadota</taxon>
        <taxon>Alphaproteobacteria</taxon>
        <taxon>Sphingomonadales</taxon>
        <taxon>Sphingomonadaceae</taxon>
        <taxon>Sphingomonas</taxon>
    </lineage>
</organism>
<evidence type="ECO:0000256" key="1">
    <source>
        <dbReference type="ARBA" id="ARBA00009437"/>
    </source>
</evidence>
<dbReference type="GO" id="GO:0003700">
    <property type="term" value="F:DNA-binding transcription factor activity"/>
    <property type="evidence" value="ECO:0007669"/>
    <property type="project" value="InterPro"/>
</dbReference>
<dbReference type="PROSITE" id="PS50931">
    <property type="entry name" value="HTH_LYSR"/>
    <property type="match status" value="1"/>
</dbReference>
<dbReference type="Pfam" id="PF03466">
    <property type="entry name" value="LysR_substrate"/>
    <property type="match status" value="1"/>
</dbReference>
<evidence type="ECO:0000256" key="4">
    <source>
        <dbReference type="ARBA" id="ARBA00023163"/>
    </source>
</evidence>
<dbReference type="InterPro" id="IPR036388">
    <property type="entry name" value="WH-like_DNA-bd_sf"/>
</dbReference>
<dbReference type="InterPro" id="IPR005119">
    <property type="entry name" value="LysR_subst-bd"/>
</dbReference>
<protein>
    <submittedName>
        <fullName evidence="6">LysR family transcriptional regulator</fullName>
    </submittedName>
</protein>
<dbReference type="PANTHER" id="PTHR30579:SF7">
    <property type="entry name" value="HTH-TYPE TRANSCRIPTIONAL REGULATOR LRHA-RELATED"/>
    <property type="match status" value="1"/>
</dbReference>
<dbReference type="RefSeq" id="WP_187763730.1">
    <property type="nucleotide sequence ID" value="NZ_CP061038.1"/>
</dbReference>
<gene>
    <name evidence="6" type="ORF">H3Z74_10105</name>
</gene>
<dbReference type="SUPFAM" id="SSF53850">
    <property type="entry name" value="Periplasmic binding protein-like II"/>
    <property type="match status" value="1"/>
</dbReference>
<feature type="domain" description="HTH lysR-type" evidence="5">
    <location>
        <begin position="5"/>
        <end position="62"/>
    </location>
</feature>
<dbReference type="Pfam" id="PF00126">
    <property type="entry name" value="HTH_1"/>
    <property type="match status" value="1"/>
</dbReference>
<evidence type="ECO:0000256" key="3">
    <source>
        <dbReference type="ARBA" id="ARBA00023125"/>
    </source>
</evidence>
<dbReference type="InterPro" id="IPR036390">
    <property type="entry name" value="WH_DNA-bd_sf"/>
</dbReference>
<dbReference type="Proteomes" id="UP000516148">
    <property type="component" value="Chromosome"/>
</dbReference>
<proteinExistence type="inferred from homology"/>
<comment type="similarity">
    <text evidence="1">Belongs to the LysR transcriptional regulatory family.</text>
</comment>
<evidence type="ECO:0000313" key="6">
    <source>
        <dbReference type="EMBL" id="QNQ11449.1"/>
    </source>
</evidence>
<evidence type="ECO:0000256" key="2">
    <source>
        <dbReference type="ARBA" id="ARBA00023015"/>
    </source>
</evidence>
<dbReference type="InterPro" id="IPR050176">
    <property type="entry name" value="LTTR"/>
</dbReference>
<keyword evidence="2" id="KW-0805">Transcription regulation</keyword>
<keyword evidence="4" id="KW-0804">Transcription</keyword>
<accession>A0A7H0LP46</accession>
<dbReference type="Gene3D" id="3.40.190.10">
    <property type="entry name" value="Periplasmic binding protein-like II"/>
    <property type="match status" value="2"/>
</dbReference>
<keyword evidence="7" id="KW-1185">Reference proteome</keyword>
<name>A0A7H0LP46_9SPHN</name>
<dbReference type="KEGG" id="spap:H3Z74_10105"/>
<reference evidence="6 7" key="1">
    <citation type="submission" date="2020-09" db="EMBL/GenBank/DDBJ databases">
        <title>Sphingomonas sp., a new species isolated from pork steak.</title>
        <authorList>
            <person name="Heidler von Heilborn D."/>
        </authorList>
    </citation>
    <scope>NUCLEOTIDE SEQUENCE [LARGE SCALE GENOMIC DNA]</scope>
    <source>
        <strain evidence="7">S8-3T</strain>
    </source>
</reference>
<dbReference type="PRINTS" id="PR00039">
    <property type="entry name" value="HTHLYSR"/>
</dbReference>
<dbReference type="InterPro" id="IPR000847">
    <property type="entry name" value="LysR_HTH_N"/>
</dbReference>
<dbReference type="SUPFAM" id="SSF46785">
    <property type="entry name" value="Winged helix' DNA-binding domain"/>
    <property type="match status" value="1"/>
</dbReference>
<dbReference type="Gene3D" id="1.10.10.10">
    <property type="entry name" value="Winged helix-like DNA-binding domain superfamily/Winged helix DNA-binding domain"/>
    <property type="match status" value="1"/>
</dbReference>
<dbReference type="AlphaFoldDB" id="A0A7H0LP46"/>
<evidence type="ECO:0000313" key="7">
    <source>
        <dbReference type="Proteomes" id="UP000516148"/>
    </source>
</evidence>
<keyword evidence="3" id="KW-0238">DNA-binding</keyword>
<evidence type="ECO:0000259" key="5">
    <source>
        <dbReference type="PROSITE" id="PS50931"/>
    </source>
</evidence>
<dbReference type="GO" id="GO:0003677">
    <property type="term" value="F:DNA binding"/>
    <property type="evidence" value="ECO:0007669"/>
    <property type="project" value="UniProtKB-KW"/>
</dbReference>